<dbReference type="CDD" id="cd07750">
    <property type="entry name" value="PolyPPase_VTC_like"/>
    <property type="match status" value="1"/>
</dbReference>
<dbReference type="Pfam" id="PF09359">
    <property type="entry name" value="VTC"/>
    <property type="match status" value="1"/>
</dbReference>
<dbReference type="InterPro" id="IPR018966">
    <property type="entry name" value="VTC_domain"/>
</dbReference>
<evidence type="ECO:0000313" key="2">
    <source>
        <dbReference type="EMBL" id="MCL6423271.1"/>
    </source>
</evidence>
<gene>
    <name evidence="2" type="ORF">Bequi_07710</name>
</gene>
<comment type="caution">
    <text evidence="2">The sequence shown here is derived from an EMBL/GenBank/DDBJ whole genome shotgun (WGS) entry which is preliminary data.</text>
</comment>
<reference evidence="2" key="1">
    <citation type="submission" date="2022-02" db="EMBL/GenBank/DDBJ databases">
        <authorList>
            <person name="Lee M."/>
            <person name="Kim S.-J."/>
            <person name="Jung M.-Y."/>
        </authorList>
    </citation>
    <scope>NUCLEOTIDE SEQUENCE</scope>
    <source>
        <strain evidence="2">JHP9</strain>
    </source>
</reference>
<protein>
    <submittedName>
        <fullName evidence="2">Polyphosphate polymerase domain-containing protein</fullName>
    </submittedName>
</protein>
<dbReference type="InterPro" id="IPR033469">
    <property type="entry name" value="CYTH-like_dom_sf"/>
</dbReference>
<keyword evidence="3" id="KW-1185">Reference proteome</keyword>
<dbReference type="SUPFAM" id="SSF55154">
    <property type="entry name" value="CYTH-like phosphatases"/>
    <property type="match status" value="1"/>
</dbReference>
<dbReference type="Proteomes" id="UP001203761">
    <property type="component" value="Unassembled WGS sequence"/>
</dbReference>
<name>A0ABT0R035_9MICO</name>
<evidence type="ECO:0000259" key="1">
    <source>
        <dbReference type="Pfam" id="PF09359"/>
    </source>
</evidence>
<feature type="domain" description="VTC" evidence="1">
    <location>
        <begin position="24"/>
        <end position="243"/>
    </location>
</feature>
<sequence>MTGLERIPGIDLGELAERASLMTRVDRKYLVPLPAVRGLLEALDGGLRVLEIDGARTFRYRSTYYDTADLRSFRDAAGSRRRRFKIRRRDYVDTGASYLEVKTPTGRGETSKQRIEIPSRLPADRPLAGGQLAFVQERLIDAGCTPPTLPLVPILGTTYDRSTLLVESEGSRLTIDAELTWQDLRQDLRTDRAGPPARRRALSGLVVVETKAGTQPGRADRWLWSHAHRPLRLSKYSTGLALLDEALPRNRWHQTLGAVAADAA</sequence>
<accession>A0ABT0R035</accession>
<proteinExistence type="predicted"/>
<dbReference type="EMBL" id="JAKNCJ010000002">
    <property type="protein sequence ID" value="MCL6423271.1"/>
    <property type="molecule type" value="Genomic_DNA"/>
</dbReference>
<organism evidence="2 3">
    <name type="scientific">Brachybacterium equifaecis</name>
    <dbReference type="NCBI Taxonomy" id="2910770"/>
    <lineage>
        <taxon>Bacteria</taxon>
        <taxon>Bacillati</taxon>
        <taxon>Actinomycetota</taxon>
        <taxon>Actinomycetes</taxon>
        <taxon>Micrococcales</taxon>
        <taxon>Dermabacteraceae</taxon>
        <taxon>Brachybacterium</taxon>
    </lineage>
</organism>
<dbReference type="RefSeq" id="WP_249737356.1">
    <property type="nucleotide sequence ID" value="NZ_JAKNCJ010000002.1"/>
</dbReference>
<evidence type="ECO:0000313" key="3">
    <source>
        <dbReference type="Proteomes" id="UP001203761"/>
    </source>
</evidence>